<name>A0A5B7IUR9_PORTR</name>
<organism evidence="3 4">
    <name type="scientific">Portunus trituberculatus</name>
    <name type="common">Swimming crab</name>
    <name type="synonym">Neptunus trituberculatus</name>
    <dbReference type="NCBI Taxonomy" id="210409"/>
    <lineage>
        <taxon>Eukaryota</taxon>
        <taxon>Metazoa</taxon>
        <taxon>Ecdysozoa</taxon>
        <taxon>Arthropoda</taxon>
        <taxon>Crustacea</taxon>
        <taxon>Multicrustacea</taxon>
        <taxon>Malacostraca</taxon>
        <taxon>Eumalacostraca</taxon>
        <taxon>Eucarida</taxon>
        <taxon>Decapoda</taxon>
        <taxon>Pleocyemata</taxon>
        <taxon>Brachyura</taxon>
        <taxon>Eubrachyura</taxon>
        <taxon>Portunoidea</taxon>
        <taxon>Portunidae</taxon>
        <taxon>Portuninae</taxon>
        <taxon>Portunus</taxon>
    </lineage>
</organism>
<feature type="region of interest" description="Disordered" evidence="2">
    <location>
        <begin position="1"/>
        <end position="37"/>
    </location>
</feature>
<gene>
    <name evidence="3" type="ORF">E2C01_082502</name>
</gene>
<keyword evidence="1" id="KW-0175">Coiled coil</keyword>
<sequence length="88" mass="10139">MDRPVRNKVPNSKYADEAQGAKSKSVIQSTSPSPGASVLGRLVMLKKKFEDLMKELKIQRSEDEQDRELRKALNERVRRLEENEKRLG</sequence>
<accession>A0A5B7IUR9</accession>
<evidence type="ECO:0000313" key="4">
    <source>
        <dbReference type="Proteomes" id="UP000324222"/>
    </source>
</evidence>
<feature type="coiled-coil region" evidence="1">
    <location>
        <begin position="42"/>
        <end position="83"/>
    </location>
</feature>
<keyword evidence="4" id="KW-1185">Reference proteome</keyword>
<evidence type="ECO:0000256" key="1">
    <source>
        <dbReference type="SAM" id="Coils"/>
    </source>
</evidence>
<proteinExistence type="predicted"/>
<protein>
    <submittedName>
        <fullName evidence="3">Uncharacterized protein</fullName>
    </submittedName>
</protein>
<reference evidence="3 4" key="1">
    <citation type="submission" date="2019-05" db="EMBL/GenBank/DDBJ databases">
        <title>Another draft genome of Portunus trituberculatus and its Hox gene families provides insights of decapod evolution.</title>
        <authorList>
            <person name="Jeong J.-H."/>
            <person name="Song I."/>
            <person name="Kim S."/>
            <person name="Choi T."/>
            <person name="Kim D."/>
            <person name="Ryu S."/>
            <person name="Kim W."/>
        </authorList>
    </citation>
    <scope>NUCLEOTIDE SEQUENCE [LARGE SCALE GENOMIC DNA]</scope>
    <source>
        <tissue evidence="3">Muscle</tissue>
    </source>
</reference>
<feature type="compositionally biased region" description="Polar residues" evidence="2">
    <location>
        <begin position="25"/>
        <end position="34"/>
    </location>
</feature>
<dbReference type="EMBL" id="VSRR010075106">
    <property type="protein sequence ID" value="MPC87632.1"/>
    <property type="molecule type" value="Genomic_DNA"/>
</dbReference>
<evidence type="ECO:0000256" key="2">
    <source>
        <dbReference type="SAM" id="MobiDB-lite"/>
    </source>
</evidence>
<evidence type="ECO:0000313" key="3">
    <source>
        <dbReference type="EMBL" id="MPC87632.1"/>
    </source>
</evidence>
<dbReference type="AlphaFoldDB" id="A0A5B7IUR9"/>
<dbReference type="Proteomes" id="UP000324222">
    <property type="component" value="Unassembled WGS sequence"/>
</dbReference>
<comment type="caution">
    <text evidence="3">The sequence shown here is derived from an EMBL/GenBank/DDBJ whole genome shotgun (WGS) entry which is preliminary data.</text>
</comment>